<keyword evidence="3 5" id="KW-0456">Lyase</keyword>
<proteinExistence type="inferred from homology"/>
<dbReference type="InterPro" id="IPR013785">
    <property type="entry name" value="Aldolase_TIM"/>
</dbReference>
<feature type="binding site" evidence="7">
    <location>
        <position position="207"/>
    </location>
    <ligand>
        <name>pyruvate</name>
        <dbReference type="ChEBI" id="CHEBI:15361"/>
    </ligand>
</feature>
<dbReference type="PIRSF" id="PIRSF001365">
    <property type="entry name" value="DHDPS"/>
    <property type="match status" value="1"/>
</dbReference>
<gene>
    <name evidence="8" type="primary">nanA</name>
    <name evidence="8" type="ORF">Prubr_64930</name>
</gene>
<dbReference type="AlphaFoldDB" id="A0A810N7B0"/>
<organism evidence="8 9">
    <name type="scientific">Polymorphospora rubra</name>
    <dbReference type="NCBI Taxonomy" id="338584"/>
    <lineage>
        <taxon>Bacteria</taxon>
        <taxon>Bacillati</taxon>
        <taxon>Actinomycetota</taxon>
        <taxon>Actinomycetes</taxon>
        <taxon>Micromonosporales</taxon>
        <taxon>Micromonosporaceae</taxon>
        <taxon>Polymorphospora</taxon>
    </lineage>
</organism>
<dbReference type="RefSeq" id="WP_212818775.1">
    <property type="nucleotide sequence ID" value="NZ_AP023359.1"/>
</dbReference>
<reference evidence="8" key="1">
    <citation type="submission" date="2020-08" db="EMBL/GenBank/DDBJ databases">
        <title>Whole genome shotgun sequence of Polymorphospora rubra NBRC 101157.</title>
        <authorList>
            <person name="Komaki H."/>
            <person name="Tamura T."/>
        </authorList>
    </citation>
    <scope>NUCLEOTIDE SEQUENCE</scope>
    <source>
        <strain evidence="8">NBRC 101157</strain>
    </source>
</reference>
<dbReference type="InterPro" id="IPR002220">
    <property type="entry name" value="DapA-like"/>
</dbReference>
<dbReference type="PRINTS" id="PR00146">
    <property type="entry name" value="DHPICSNTHASE"/>
</dbReference>
<evidence type="ECO:0000256" key="1">
    <source>
        <dbReference type="ARBA" id="ARBA00004496"/>
    </source>
</evidence>
<keyword evidence="9" id="KW-1185">Reference proteome</keyword>
<evidence type="ECO:0000256" key="6">
    <source>
        <dbReference type="PIRSR" id="PIRSR001365-1"/>
    </source>
</evidence>
<dbReference type="SUPFAM" id="SSF51569">
    <property type="entry name" value="Aldolase"/>
    <property type="match status" value="1"/>
</dbReference>
<evidence type="ECO:0000256" key="2">
    <source>
        <dbReference type="ARBA" id="ARBA00022490"/>
    </source>
</evidence>
<sequence length="309" mass="32151">MSRLEIWAATPAPFDAQGQVDVSVIAAQAAHLASTGVHGAFVNGTTGEFPALSTAERMAIAEAWARARPAGFGLALHVGGTDPDQVRQLAAQAEALGVDFIAAVAPYFGQAPTVDLVVGYLTMVAASAPTTPLCYYHIPSMTGSTHAPSAIVAAAAAAIPTLASVKFTDGDLIEYDRVREAADGLTVYFGRDELLPAALSFGALAVIGSLYNGLAPIAHQVTDAHDRGEYELAFDLHRPFREIADAAGRHGGVGFIKELMNELGPDAGRPRTPWGPLPPADRAAAADLATRLRSHELPPSRTGAGRGSR</sequence>
<comment type="subcellular location">
    <subcellularLocation>
        <location evidence="1">Cytoplasm</location>
    </subcellularLocation>
</comment>
<feature type="active site" description="Schiff-base intermediate with substrate" evidence="6">
    <location>
        <position position="166"/>
    </location>
</feature>
<evidence type="ECO:0000256" key="4">
    <source>
        <dbReference type="ARBA" id="ARBA00023277"/>
    </source>
</evidence>
<evidence type="ECO:0000256" key="5">
    <source>
        <dbReference type="PIRNR" id="PIRNR001365"/>
    </source>
</evidence>
<evidence type="ECO:0000313" key="9">
    <source>
        <dbReference type="Proteomes" id="UP000680866"/>
    </source>
</evidence>
<evidence type="ECO:0000256" key="7">
    <source>
        <dbReference type="PIRSR" id="PIRSR001365-2"/>
    </source>
</evidence>
<comment type="similarity">
    <text evidence="5">Belongs to the DapA family.</text>
</comment>
<feature type="binding site" evidence="7">
    <location>
        <position position="46"/>
    </location>
    <ligand>
        <name>pyruvate</name>
        <dbReference type="ChEBI" id="CHEBI:15361"/>
    </ligand>
</feature>
<protein>
    <submittedName>
        <fullName evidence="8">N-acetylneuraminate lyase</fullName>
    </submittedName>
</protein>
<dbReference type="PANTHER" id="PTHR12128:SF21">
    <property type="entry name" value="N-ACETYLNEURAMINATE LYASE"/>
    <property type="match status" value="1"/>
</dbReference>
<dbReference type="Proteomes" id="UP000680866">
    <property type="component" value="Chromosome"/>
</dbReference>
<dbReference type="Gene3D" id="3.20.20.70">
    <property type="entry name" value="Aldolase class I"/>
    <property type="match status" value="1"/>
</dbReference>
<evidence type="ECO:0000256" key="3">
    <source>
        <dbReference type="ARBA" id="ARBA00023239"/>
    </source>
</evidence>
<dbReference type="EMBL" id="AP023359">
    <property type="protein sequence ID" value="BCJ69472.1"/>
    <property type="molecule type" value="Genomic_DNA"/>
</dbReference>
<keyword evidence="4" id="KW-0119">Carbohydrate metabolism</keyword>
<dbReference type="PANTHER" id="PTHR12128">
    <property type="entry name" value="DIHYDRODIPICOLINATE SYNTHASE"/>
    <property type="match status" value="1"/>
</dbReference>
<dbReference type="SMART" id="SM01130">
    <property type="entry name" value="DHDPS"/>
    <property type="match status" value="1"/>
</dbReference>
<dbReference type="GO" id="GO:0016829">
    <property type="term" value="F:lyase activity"/>
    <property type="evidence" value="ECO:0007669"/>
    <property type="project" value="UniProtKB-KW"/>
</dbReference>
<feature type="active site" description="Proton donor/acceptor" evidence="6">
    <location>
        <position position="136"/>
    </location>
</feature>
<keyword evidence="2" id="KW-0963">Cytoplasm</keyword>
<dbReference type="KEGG" id="pry:Prubr_64930"/>
<name>A0A810N7B0_9ACTN</name>
<accession>A0A810N7B0</accession>
<dbReference type="Pfam" id="PF00701">
    <property type="entry name" value="DHDPS"/>
    <property type="match status" value="1"/>
</dbReference>
<evidence type="ECO:0000313" key="8">
    <source>
        <dbReference type="EMBL" id="BCJ69472.1"/>
    </source>
</evidence>
<dbReference type="GO" id="GO:0005737">
    <property type="term" value="C:cytoplasm"/>
    <property type="evidence" value="ECO:0007669"/>
    <property type="project" value="UniProtKB-SubCell"/>
</dbReference>